<evidence type="ECO:0000256" key="1">
    <source>
        <dbReference type="SAM" id="MobiDB-lite"/>
    </source>
</evidence>
<gene>
    <name evidence="2" type="ORF">BDV96DRAFT_677639</name>
</gene>
<keyword evidence="3" id="KW-1185">Reference proteome</keyword>
<feature type="compositionally biased region" description="Low complexity" evidence="1">
    <location>
        <begin position="1"/>
        <end position="15"/>
    </location>
</feature>
<dbReference type="AlphaFoldDB" id="A0A6A5ZIY6"/>
<reference evidence="2" key="1">
    <citation type="journal article" date="2020" name="Stud. Mycol.">
        <title>101 Dothideomycetes genomes: a test case for predicting lifestyles and emergence of pathogens.</title>
        <authorList>
            <person name="Haridas S."/>
            <person name="Albert R."/>
            <person name="Binder M."/>
            <person name="Bloem J."/>
            <person name="Labutti K."/>
            <person name="Salamov A."/>
            <person name="Andreopoulos B."/>
            <person name="Baker S."/>
            <person name="Barry K."/>
            <person name="Bills G."/>
            <person name="Bluhm B."/>
            <person name="Cannon C."/>
            <person name="Castanera R."/>
            <person name="Culley D."/>
            <person name="Daum C."/>
            <person name="Ezra D."/>
            <person name="Gonzalez J."/>
            <person name="Henrissat B."/>
            <person name="Kuo A."/>
            <person name="Liang C."/>
            <person name="Lipzen A."/>
            <person name="Lutzoni F."/>
            <person name="Magnuson J."/>
            <person name="Mondo S."/>
            <person name="Nolan M."/>
            <person name="Ohm R."/>
            <person name="Pangilinan J."/>
            <person name="Park H.-J."/>
            <person name="Ramirez L."/>
            <person name="Alfaro M."/>
            <person name="Sun H."/>
            <person name="Tritt A."/>
            <person name="Yoshinaga Y."/>
            <person name="Zwiers L.-H."/>
            <person name="Turgeon B."/>
            <person name="Goodwin S."/>
            <person name="Spatafora J."/>
            <person name="Crous P."/>
            <person name="Grigoriev I."/>
        </authorList>
    </citation>
    <scope>NUCLEOTIDE SEQUENCE</scope>
    <source>
        <strain evidence="2">CBS 627.86</strain>
    </source>
</reference>
<feature type="region of interest" description="Disordered" evidence="1">
    <location>
        <begin position="1"/>
        <end position="24"/>
    </location>
</feature>
<sequence>MSSSDSSSISSSSRESSPDTLSVPVKSLKALQKAAANAEAKLDSQLAIRTASSSSSSSSTSSSSLQYFDMGVAAPSVMADPKIDSQLALEVASSPHPDNSIYRLSGAPEGQSEIVKFELRSTRDVKALALVSHEWRDIVLPMLWNTLTTDLVPTKTKELVDLVRPHSNILKHVQYLCLQKPAEKEAEDENDAPLPGRDLPLLLCVIPKNQLRGFESDISLPYLTFQILLQLHQRMHTLRVVTDGHDAHHLLTQMAQSPWALKCFSNLKHLTVYPAQEDARGTRLLLDQSPQLETLELKHRGDNPPTSISTATFDEKEDESRVSLLRKWAGWAEVQNDRYVALQKLAVHQVHLPKLLDGFFRRINVLLLKELVLVETPTALYFLRQLAQKFKGGKPELKKFTLAEMDAESCPTFNQDTSLFLNSFIGLVELRINGVQQSPLDVKAVVHHGASLRILSLVTDDSFDLDAKHCYTAPQFAQLTTGCPKLEQLRINIYELCARDNIDVDMPDTTIFRPSPPVQIDQAPQEFRQVLSSIASLRNLHTLHFAQHPLLVNCAASLEANFWMVADGWASMHMQAQATSLLQNLTERGSKVKVLGFGPIAGDMPSLDNIAPDTNGHIFPKYFYYKARMRDGMGVDVVIARPLREREKEFPGSTVLAGI</sequence>
<proteinExistence type="predicted"/>
<dbReference type="Proteomes" id="UP000799770">
    <property type="component" value="Unassembled WGS sequence"/>
</dbReference>
<accession>A0A6A5ZIY6</accession>
<name>A0A6A5ZIY6_9PLEO</name>
<evidence type="ECO:0000313" key="2">
    <source>
        <dbReference type="EMBL" id="KAF2118803.1"/>
    </source>
</evidence>
<evidence type="ECO:0000313" key="3">
    <source>
        <dbReference type="Proteomes" id="UP000799770"/>
    </source>
</evidence>
<dbReference type="EMBL" id="ML977316">
    <property type="protein sequence ID" value="KAF2118803.1"/>
    <property type="molecule type" value="Genomic_DNA"/>
</dbReference>
<protein>
    <submittedName>
        <fullName evidence="2">Uncharacterized protein</fullName>
    </submittedName>
</protein>
<organism evidence="2 3">
    <name type="scientific">Lophiotrema nucula</name>
    <dbReference type="NCBI Taxonomy" id="690887"/>
    <lineage>
        <taxon>Eukaryota</taxon>
        <taxon>Fungi</taxon>
        <taxon>Dikarya</taxon>
        <taxon>Ascomycota</taxon>
        <taxon>Pezizomycotina</taxon>
        <taxon>Dothideomycetes</taxon>
        <taxon>Pleosporomycetidae</taxon>
        <taxon>Pleosporales</taxon>
        <taxon>Lophiotremataceae</taxon>
        <taxon>Lophiotrema</taxon>
    </lineage>
</organism>
<dbReference type="OrthoDB" id="3682270at2759"/>